<comment type="caution">
    <text evidence="3">The sequence shown here is derived from an EMBL/GenBank/DDBJ whole genome shotgun (WGS) entry which is preliminary data.</text>
</comment>
<dbReference type="Proteomes" id="UP000624159">
    <property type="component" value="Unassembled WGS sequence"/>
</dbReference>
<feature type="domain" description="Fimbrial-type adhesion" evidence="2">
    <location>
        <begin position="38"/>
        <end position="184"/>
    </location>
</feature>
<dbReference type="InterPro" id="IPR000259">
    <property type="entry name" value="Adhesion_dom_fimbrial"/>
</dbReference>
<evidence type="ECO:0000313" key="3">
    <source>
        <dbReference type="EMBL" id="MBH1931209.1"/>
    </source>
</evidence>
<dbReference type="EMBL" id="JADULK010000008">
    <property type="protein sequence ID" value="MBH1931209.1"/>
    <property type="molecule type" value="Genomic_DNA"/>
</dbReference>
<evidence type="ECO:0000313" key="4">
    <source>
        <dbReference type="Proteomes" id="UP000624159"/>
    </source>
</evidence>
<dbReference type="InterPro" id="IPR050263">
    <property type="entry name" value="Bact_Fimbrial_Adh_Pro"/>
</dbReference>
<sequence>MKSNDKFGGCWILLGLMSSLMLCMKTLAADTSTDNTFFHGALVAEPCVILPGEESISLAFFPLLDTDLYLNKRTRGQQFYLHLTGCDISQVNTVRVMFSGNEDPALPGLLALASSSQASGIAIGLESSDGEFISLNQKGPRYNLLKGDNVFDFNAYVQGEPEAIAKKRIRRGAFRAIATFNVEYE</sequence>
<keyword evidence="4" id="KW-1185">Reference proteome</keyword>
<organism evidence="3 4">
    <name type="scientific">Serratia rubidaea</name>
    <name type="common">Serratia marinorubra</name>
    <dbReference type="NCBI Taxonomy" id="61652"/>
    <lineage>
        <taxon>Bacteria</taxon>
        <taxon>Pseudomonadati</taxon>
        <taxon>Pseudomonadota</taxon>
        <taxon>Gammaproteobacteria</taxon>
        <taxon>Enterobacterales</taxon>
        <taxon>Yersiniaceae</taxon>
        <taxon>Serratia</taxon>
    </lineage>
</organism>
<reference evidence="3 4" key="1">
    <citation type="submission" date="2020-11" db="EMBL/GenBank/DDBJ databases">
        <title>Enhanced detection system for hospital associated transmission using whole genome sequencing surveillance.</title>
        <authorList>
            <person name="Harrison L.H."/>
            <person name="Van Tyne D."/>
            <person name="Marsh J.W."/>
            <person name="Griffith M.P."/>
            <person name="Snyder D.J."/>
            <person name="Cooper V.S."/>
            <person name="Mustapha M."/>
        </authorList>
    </citation>
    <scope>NUCLEOTIDE SEQUENCE [LARGE SCALE GENOMIC DNA]</scope>
    <source>
        <strain evidence="3 4">SER00230</strain>
    </source>
</reference>
<accession>A0ABS0MFT5</accession>
<dbReference type="PANTHER" id="PTHR33420">
    <property type="entry name" value="FIMBRIAL SUBUNIT ELFA-RELATED"/>
    <property type="match status" value="1"/>
</dbReference>
<evidence type="ECO:0000259" key="2">
    <source>
        <dbReference type="Pfam" id="PF00419"/>
    </source>
</evidence>
<keyword evidence="1" id="KW-0732">Signal</keyword>
<dbReference type="InterPro" id="IPR036937">
    <property type="entry name" value="Adhesion_dom_fimbrial_sf"/>
</dbReference>
<dbReference type="SUPFAM" id="SSF49401">
    <property type="entry name" value="Bacterial adhesins"/>
    <property type="match status" value="1"/>
</dbReference>
<proteinExistence type="predicted"/>
<name>A0ABS0MFT5_SERRU</name>
<dbReference type="RefSeq" id="WP_197664598.1">
    <property type="nucleotide sequence ID" value="NZ_JADULK010000008.1"/>
</dbReference>
<protein>
    <submittedName>
        <fullName evidence="3">Fimbrial protein</fullName>
    </submittedName>
</protein>
<feature type="signal peptide" evidence="1">
    <location>
        <begin position="1"/>
        <end position="28"/>
    </location>
</feature>
<evidence type="ECO:0000256" key="1">
    <source>
        <dbReference type="SAM" id="SignalP"/>
    </source>
</evidence>
<dbReference type="Pfam" id="PF00419">
    <property type="entry name" value="Fimbrial"/>
    <property type="match status" value="1"/>
</dbReference>
<gene>
    <name evidence="3" type="ORF">I5U13_16270</name>
</gene>
<feature type="chain" id="PRO_5045951811" evidence="1">
    <location>
        <begin position="29"/>
        <end position="185"/>
    </location>
</feature>
<dbReference type="Gene3D" id="2.60.40.1090">
    <property type="entry name" value="Fimbrial-type adhesion domain"/>
    <property type="match status" value="1"/>
</dbReference>
<dbReference type="PANTHER" id="PTHR33420:SF9">
    <property type="entry name" value="MINOR FIMBRIAL SUBUNIT"/>
    <property type="match status" value="1"/>
</dbReference>
<dbReference type="InterPro" id="IPR008966">
    <property type="entry name" value="Adhesion_dom_sf"/>
</dbReference>